<reference evidence="1" key="1">
    <citation type="journal article" date="2014" name="Nat. Commun.">
        <title>The tobacco genome sequence and its comparison with those of tomato and potato.</title>
        <authorList>
            <person name="Sierro N."/>
            <person name="Battey J.N."/>
            <person name="Ouadi S."/>
            <person name="Bakaher N."/>
            <person name="Bovet L."/>
            <person name="Willig A."/>
            <person name="Goepfert S."/>
            <person name="Peitsch M.C."/>
            <person name="Ivanov N.V."/>
        </authorList>
    </citation>
    <scope>NUCLEOTIDE SEQUENCE [LARGE SCALE GENOMIC DNA]</scope>
</reference>
<dbReference type="Proteomes" id="UP000790787">
    <property type="component" value="Chromosome 3"/>
</dbReference>
<accession>A0AC58U887</accession>
<gene>
    <name evidence="2" type="primary">LOC142179458</name>
</gene>
<evidence type="ECO:0000313" key="1">
    <source>
        <dbReference type="Proteomes" id="UP000790787"/>
    </source>
</evidence>
<organism evidence="1 2">
    <name type="scientific">Nicotiana tabacum</name>
    <name type="common">Common tobacco</name>
    <dbReference type="NCBI Taxonomy" id="4097"/>
    <lineage>
        <taxon>Eukaryota</taxon>
        <taxon>Viridiplantae</taxon>
        <taxon>Streptophyta</taxon>
        <taxon>Embryophyta</taxon>
        <taxon>Tracheophyta</taxon>
        <taxon>Spermatophyta</taxon>
        <taxon>Magnoliopsida</taxon>
        <taxon>eudicotyledons</taxon>
        <taxon>Gunneridae</taxon>
        <taxon>Pentapetalae</taxon>
        <taxon>asterids</taxon>
        <taxon>lamiids</taxon>
        <taxon>Solanales</taxon>
        <taxon>Solanaceae</taxon>
        <taxon>Nicotianoideae</taxon>
        <taxon>Nicotianeae</taxon>
        <taxon>Nicotiana</taxon>
    </lineage>
</organism>
<protein>
    <submittedName>
        <fullName evidence="2">Uncharacterized protein LOC142179458 isoform X2</fullName>
    </submittedName>
</protein>
<dbReference type="RefSeq" id="XP_075105688.1">
    <property type="nucleotide sequence ID" value="XM_075249587.1"/>
</dbReference>
<sequence length="211" mass="24436">MEYDKLVSLLRKKMNERRRSVNLKITGRFPYSVIPQGFAYYSEFNIEDNETLRDFLLIPAEYREFIVIKLLEMYVKVEDVPNNEGVHSRDNPQSSGGYFGAVFAGHIGDEKACLDLNLSPPANEQPQNNFLTLDNQQDDWGYRPDMNFTSYDPAPSWNMRSSGVLDHGGPSGSHHQQENIHHETSRQYDFENELLEAPEPHTIAHRRRIYS</sequence>
<name>A0AC58U887_TOBAC</name>
<proteinExistence type="predicted"/>
<reference evidence="2" key="2">
    <citation type="submission" date="2025-08" db="UniProtKB">
        <authorList>
            <consortium name="RefSeq"/>
        </authorList>
    </citation>
    <scope>IDENTIFICATION</scope>
    <source>
        <tissue evidence="2">Leaf</tissue>
    </source>
</reference>
<keyword evidence="1" id="KW-1185">Reference proteome</keyword>
<evidence type="ECO:0000313" key="2">
    <source>
        <dbReference type="RefSeq" id="XP_075105688.1"/>
    </source>
</evidence>